<accession>A0A1H8EYI0</accession>
<dbReference type="Gene3D" id="3.40.50.1820">
    <property type="entry name" value="alpha/beta hydrolase"/>
    <property type="match status" value="1"/>
</dbReference>
<organism evidence="2 3">
    <name type="scientific">Paracoccus alcaliphilus</name>
    <dbReference type="NCBI Taxonomy" id="34002"/>
    <lineage>
        <taxon>Bacteria</taxon>
        <taxon>Pseudomonadati</taxon>
        <taxon>Pseudomonadota</taxon>
        <taxon>Alphaproteobacteria</taxon>
        <taxon>Rhodobacterales</taxon>
        <taxon>Paracoccaceae</taxon>
        <taxon>Paracoccus</taxon>
    </lineage>
</organism>
<evidence type="ECO:0000259" key="1">
    <source>
        <dbReference type="Pfam" id="PF00561"/>
    </source>
</evidence>
<dbReference type="EMBL" id="FODE01000003">
    <property type="protein sequence ID" value="SEN24651.1"/>
    <property type="molecule type" value="Genomic_DNA"/>
</dbReference>
<keyword evidence="3" id="KW-1185">Reference proteome</keyword>
<evidence type="ECO:0000313" key="2">
    <source>
        <dbReference type="EMBL" id="SEN24651.1"/>
    </source>
</evidence>
<gene>
    <name evidence="2" type="ORF">SAMN04489859_100367</name>
</gene>
<dbReference type="SUPFAM" id="SSF53474">
    <property type="entry name" value="alpha/beta-Hydrolases"/>
    <property type="match status" value="1"/>
</dbReference>
<dbReference type="Pfam" id="PF00561">
    <property type="entry name" value="Abhydrolase_1"/>
    <property type="match status" value="1"/>
</dbReference>
<name>A0A1H8EYI0_9RHOB</name>
<sequence>MTQTRTIWTDSARRLDAPTALGAMPVVVAEPEGRPDGTVLLVHGRNGAPGQPQIAEIADAYLARGWRVAAPELPNSAALPMSGPPEQVTFAGHTDAAAGVWAWVAQQWPDAPRGLAGHSLGGFAIAHLASASPDTHHVLAVSPPMSGRVLLRAREAMGPSAIEAARRESPLYFVEMQTADAEPALNSVTAPLAVVTGEVDGLIPLPDARAYFAAAANGRFFAALPNAHHCPAGEACGRMFAAALSALGVGDGCT</sequence>
<reference evidence="2 3" key="1">
    <citation type="submission" date="2016-10" db="EMBL/GenBank/DDBJ databases">
        <authorList>
            <person name="de Groot N.N."/>
        </authorList>
    </citation>
    <scope>NUCLEOTIDE SEQUENCE [LARGE SCALE GENOMIC DNA]</scope>
    <source>
        <strain evidence="2 3">DSM 8512</strain>
    </source>
</reference>
<protein>
    <recommendedName>
        <fullName evidence="1">AB hydrolase-1 domain-containing protein</fullName>
    </recommendedName>
</protein>
<proteinExistence type="predicted"/>
<dbReference type="InterPro" id="IPR029058">
    <property type="entry name" value="AB_hydrolase_fold"/>
</dbReference>
<dbReference type="AlphaFoldDB" id="A0A1H8EYI0"/>
<dbReference type="InterPro" id="IPR000073">
    <property type="entry name" value="AB_hydrolase_1"/>
</dbReference>
<dbReference type="RefSeq" id="WP_090610473.1">
    <property type="nucleotide sequence ID" value="NZ_CP067125.1"/>
</dbReference>
<dbReference type="STRING" id="34002.SAMN04489859_100367"/>
<feature type="domain" description="AB hydrolase-1" evidence="1">
    <location>
        <begin position="38"/>
        <end position="134"/>
    </location>
</feature>
<dbReference type="Proteomes" id="UP000199054">
    <property type="component" value="Unassembled WGS sequence"/>
</dbReference>
<evidence type="ECO:0000313" key="3">
    <source>
        <dbReference type="Proteomes" id="UP000199054"/>
    </source>
</evidence>